<dbReference type="InterPro" id="IPR050883">
    <property type="entry name" value="PNGase"/>
</dbReference>
<dbReference type="InterPro" id="IPR014718">
    <property type="entry name" value="GH-type_carb-bd"/>
</dbReference>
<gene>
    <name evidence="8" type="ORF">WJU16_07525</name>
</gene>
<dbReference type="Pfam" id="PF13287">
    <property type="entry name" value="Fn3_assoc"/>
    <property type="match status" value="1"/>
</dbReference>
<keyword evidence="8" id="KW-0378">Hydrolase</keyword>
<dbReference type="NCBIfam" id="TIGR01180">
    <property type="entry name" value="aman2_put"/>
    <property type="match status" value="1"/>
</dbReference>
<keyword evidence="9" id="KW-1185">Reference proteome</keyword>
<dbReference type="SUPFAM" id="SSF48208">
    <property type="entry name" value="Six-hairpin glycosidases"/>
    <property type="match status" value="1"/>
</dbReference>
<sequence length="975" mass="108858">MKKWMVLLALGLATAAHAQQKDHAHKVNPFIGTGGHGHTYPGPSMPFGMVQLSPDTRLKGWDGCSGYHYTDSVMYGFSHTHLSGTGIEDYCDILLMPVTGQPAWHNEAYASPFSHANEKAYAGFYSVKLDKYDIRASLTATRRVGLHKYEFPASAKEGHVLLDLYHRDIVVNSSLKVINDSTIVGMRTSTSWAKEQILFFAMKFSQPFRTHTVALGDTTKGALQQAEGRNIKAYFTFDVTKPVYVKVAISGVSEAGAMKNLDAEMPGFDFDGTLAAAIQAWNKELGKIEVKGGTEDQQTMFYSALYHACLNPNLYMDVDGKYRGTDLKIHQAEGFENHSVFSLWDTHRALHPLMTIINPTRTNHWINTFLAQYKNGGMLPVWELSGNETFCMIGYHSVPVIVDAYQKGIRGYDAKLALEAMRSYAEGTRFGMQDYIRQGYLSMDTQPESVSRTLEYSYDDWCIAQMGKMLGDMEVYDRYMRRAQSYKNIYDASSGFMRGKIGARWMSPFLPTEVNNYFTEANSWQYSFYAPQDVSGLMQLNGGREKFIDKLNHLFTTEDKLSGRHQSDITGLIGQYAHGNEPSHHIAYLFNYAGQPWRTQELVHQVMNTMYHNAPDGLSGNEDCGQMSAWYVMSAMGIYPVRPGDGQYAIGTPTFDEVKIHLESGKTFTIKAHNRSDKNYYVKGVRVNDANGKTENLRISAVPHSAIMAGGEMTFEMSGTPDKTWATGANVPVSTITEDLIVAVPYLVAAEDRFKNSMQVQLKAVEPNTTIFYSTDGSTPDKNSKKYTGPVTLKNTLRLKAVAFRNGQYSQVTETPFYLIPTDKTISVLSKINPQFTAGGPDALIDGIRGREDFRLGAWQSHYPGNLEAVVDLKAPRQLKKLGLGVLQDIGSWIWYPTQVEFLLSDDGKNFTSAGVVKNDFSPREHGNFIQTLSLPLNAKARYVKVVATSIGVIPDWHPGKGEHGHIFADEIIIE</sequence>
<dbReference type="EC" id="3.2.1.-" evidence="8"/>
<dbReference type="Gene3D" id="2.70.98.10">
    <property type="match status" value="1"/>
</dbReference>
<keyword evidence="3" id="KW-0106">Calcium</keyword>
<keyword evidence="4" id="KW-0732">Signal</keyword>
<dbReference type="Pfam" id="PF00754">
    <property type="entry name" value="F5_F8_type_C"/>
    <property type="match status" value="1"/>
</dbReference>
<evidence type="ECO:0000259" key="6">
    <source>
        <dbReference type="Pfam" id="PF07971"/>
    </source>
</evidence>
<evidence type="ECO:0000313" key="8">
    <source>
        <dbReference type="EMBL" id="WZN42882.1"/>
    </source>
</evidence>
<evidence type="ECO:0000256" key="4">
    <source>
        <dbReference type="SAM" id="SignalP"/>
    </source>
</evidence>
<dbReference type="InterPro" id="IPR008928">
    <property type="entry name" value="6-hairpin_glycosidase_sf"/>
</dbReference>
<evidence type="ECO:0000259" key="7">
    <source>
        <dbReference type="Pfam" id="PF17678"/>
    </source>
</evidence>
<feature type="signal peptide" evidence="4">
    <location>
        <begin position="1"/>
        <end position="18"/>
    </location>
</feature>
<evidence type="ECO:0000313" key="9">
    <source>
        <dbReference type="Proteomes" id="UP001485459"/>
    </source>
</evidence>
<feature type="domain" description="Glycosyl hydrolase family 92 N-terminal" evidence="7">
    <location>
        <begin position="27"/>
        <end position="250"/>
    </location>
</feature>
<dbReference type="InterPro" id="IPR008979">
    <property type="entry name" value="Galactose-bd-like_sf"/>
</dbReference>
<dbReference type="Proteomes" id="UP001485459">
    <property type="component" value="Chromosome"/>
</dbReference>
<dbReference type="InterPro" id="IPR005887">
    <property type="entry name" value="GH92_a_mannosidase_put"/>
</dbReference>
<reference evidence="9" key="1">
    <citation type="submission" date="2024-03" db="EMBL/GenBank/DDBJ databases">
        <title>Chitinophaga horti sp. nov., isolated from garden soil.</title>
        <authorList>
            <person name="Lee D.S."/>
            <person name="Han D.M."/>
            <person name="Baek J.H."/>
            <person name="Choi D.G."/>
            <person name="Jeon J.H."/>
            <person name="Jeon C.O."/>
        </authorList>
    </citation>
    <scope>NUCLEOTIDE SEQUENCE [LARGE SCALE GENOMIC DNA]</scope>
    <source>
        <strain evidence="9">GPA1</strain>
    </source>
</reference>
<dbReference type="RefSeq" id="WP_341837709.1">
    <property type="nucleotide sequence ID" value="NZ_CP149822.1"/>
</dbReference>
<dbReference type="Gene3D" id="2.60.120.260">
    <property type="entry name" value="Galactose-binding domain-like"/>
    <property type="match status" value="1"/>
</dbReference>
<evidence type="ECO:0000256" key="3">
    <source>
        <dbReference type="ARBA" id="ARBA00022837"/>
    </source>
</evidence>
<feature type="chain" id="PRO_5046174643" evidence="4">
    <location>
        <begin position="19"/>
        <end position="975"/>
    </location>
</feature>
<dbReference type="InterPro" id="IPR012939">
    <property type="entry name" value="Glyco_hydro_92"/>
</dbReference>
<feature type="domain" description="Glycosyl hydrolase family 92" evidence="6">
    <location>
        <begin position="257"/>
        <end position="718"/>
    </location>
</feature>
<dbReference type="GO" id="GO:0016798">
    <property type="term" value="F:hydrolase activity, acting on glycosyl bonds"/>
    <property type="evidence" value="ECO:0007669"/>
    <property type="project" value="UniProtKB-KW"/>
</dbReference>
<dbReference type="PANTHER" id="PTHR12143">
    <property type="entry name" value="PEPTIDE N-GLYCANASE PNGASE -RELATED"/>
    <property type="match status" value="1"/>
</dbReference>
<feature type="domain" description="F5/8 type C" evidence="5">
    <location>
        <begin position="838"/>
        <end position="957"/>
    </location>
</feature>
<comment type="cofactor">
    <cofactor evidence="1">
        <name>Ca(2+)</name>
        <dbReference type="ChEBI" id="CHEBI:29108"/>
    </cofactor>
</comment>
<dbReference type="EMBL" id="CP149822">
    <property type="protein sequence ID" value="WZN42882.1"/>
    <property type="molecule type" value="Genomic_DNA"/>
</dbReference>
<evidence type="ECO:0000259" key="5">
    <source>
        <dbReference type="Pfam" id="PF00754"/>
    </source>
</evidence>
<dbReference type="PANTHER" id="PTHR12143:SF39">
    <property type="entry name" value="SECRETED PROTEIN"/>
    <property type="match status" value="1"/>
</dbReference>
<dbReference type="InterPro" id="IPR026876">
    <property type="entry name" value="Fn3_assoc_repeat"/>
</dbReference>
<dbReference type="InterPro" id="IPR000421">
    <property type="entry name" value="FA58C"/>
</dbReference>
<evidence type="ECO:0000256" key="2">
    <source>
        <dbReference type="ARBA" id="ARBA00011245"/>
    </source>
</evidence>
<dbReference type="Gene3D" id="1.20.1050.60">
    <property type="entry name" value="alpha-1,2-mannosidase"/>
    <property type="match status" value="1"/>
</dbReference>
<keyword evidence="8" id="KW-0326">Glycosidase</keyword>
<dbReference type="Pfam" id="PF07971">
    <property type="entry name" value="Glyco_hydro_92"/>
    <property type="match status" value="1"/>
</dbReference>
<protein>
    <submittedName>
        <fullName evidence="8">GH92 family glycosyl hydrolase</fullName>
        <ecNumber evidence="8">3.2.1.-</ecNumber>
    </submittedName>
</protein>
<evidence type="ECO:0000256" key="1">
    <source>
        <dbReference type="ARBA" id="ARBA00001913"/>
    </source>
</evidence>
<dbReference type="SUPFAM" id="SSF49785">
    <property type="entry name" value="Galactose-binding domain-like"/>
    <property type="match status" value="1"/>
</dbReference>
<dbReference type="Gene3D" id="1.20.1610.10">
    <property type="entry name" value="alpha-1,2-mannosidases domains"/>
    <property type="match status" value="1"/>
</dbReference>
<accession>A0ABZ2YU09</accession>
<name>A0ABZ2YU09_9BACT</name>
<organism evidence="8 9">
    <name type="scientific">Chitinophaga pollutisoli</name>
    <dbReference type="NCBI Taxonomy" id="3133966"/>
    <lineage>
        <taxon>Bacteria</taxon>
        <taxon>Pseudomonadati</taxon>
        <taxon>Bacteroidota</taxon>
        <taxon>Chitinophagia</taxon>
        <taxon>Chitinophagales</taxon>
        <taxon>Chitinophagaceae</taxon>
        <taxon>Chitinophaga</taxon>
    </lineage>
</organism>
<proteinExistence type="predicted"/>
<dbReference type="InterPro" id="IPR041371">
    <property type="entry name" value="GH92_N"/>
</dbReference>
<dbReference type="Gene3D" id="3.30.2080.10">
    <property type="entry name" value="GH92 mannosidase domain"/>
    <property type="match status" value="1"/>
</dbReference>
<dbReference type="Pfam" id="PF17678">
    <property type="entry name" value="Glyco_hydro_92N"/>
    <property type="match status" value="1"/>
</dbReference>
<comment type="subunit">
    <text evidence="2">Monomer.</text>
</comment>